<gene>
    <name evidence="7" type="ORF">D0Y96_18365</name>
</gene>
<comment type="subcellular location">
    <subcellularLocation>
        <location evidence="1">Membrane</location>
        <topology evidence="1">Single-pass membrane protein</topology>
    </subcellularLocation>
</comment>
<evidence type="ECO:0000259" key="6">
    <source>
        <dbReference type="Pfam" id="PF04335"/>
    </source>
</evidence>
<name>A0A372IJM2_9BACT</name>
<dbReference type="EMBL" id="QVQT01000007">
    <property type="protein sequence ID" value="RFU15107.1"/>
    <property type="molecule type" value="Genomic_DNA"/>
</dbReference>
<evidence type="ECO:0000256" key="3">
    <source>
        <dbReference type="ARBA" id="ARBA00022989"/>
    </source>
</evidence>
<evidence type="ECO:0000256" key="5">
    <source>
        <dbReference type="SAM" id="Phobius"/>
    </source>
</evidence>
<keyword evidence="4 5" id="KW-0472">Membrane</keyword>
<feature type="domain" description="Bacterial virulence protein VirB8" evidence="6">
    <location>
        <begin position="30"/>
        <end position="222"/>
    </location>
</feature>
<protein>
    <recommendedName>
        <fullName evidence="6">Bacterial virulence protein VirB8 domain-containing protein</fullName>
    </recommendedName>
</protein>
<proteinExistence type="predicted"/>
<evidence type="ECO:0000256" key="4">
    <source>
        <dbReference type="ARBA" id="ARBA00023136"/>
    </source>
</evidence>
<dbReference type="InterPro" id="IPR007430">
    <property type="entry name" value="VirB8"/>
</dbReference>
<keyword evidence="3 5" id="KW-1133">Transmembrane helix</keyword>
<evidence type="ECO:0000313" key="8">
    <source>
        <dbReference type="Proteomes" id="UP000264702"/>
    </source>
</evidence>
<dbReference type="Gene3D" id="3.10.450.230">
    <property type="entry name" value="VirB8 protein"/>
    <property type="match status" value="1"/>
</dbReference>
<evidence type="ECO:0000256" key="2">
    <source>
        <dbReference type="ARBA" id="ARBA00022692"/>
    </source>
</evidence>
<dbReference type="Proteomes" id="UP000264702">
    <property type="component" value="Unassembled WGS sequence"/>
</dbReference>
<reference evidence="7 8" key="1">
    <citation type="submission" date="2018-08" db="EMBL/GenBank/DDBJ databases">
        <title>Acidipila sp. 4G-K13, an acidobacterium isolated from forest soil.</title>
        <authorList>
            <person name="Gao Z.-H."/>
            <person name="Qiu L.-H."/>
        </authorList>
    </citation>
    <scope>NUCLEOTIDE SEQUENCE [LARGE SCALE GENOMIC DNA]</scope>
    <source>
        <strain evidence="7 8">4G-K13</strain>
    </source>
</reference>
<evidence type="ECO:0000256" key="1">
    <source>
        <dbReference type="ARBA" id="ARBA00004167"/>
    </source>
</evidence>
<feature type="transmembrane region" description="Helical" evidence="5">
    <location>
        <begin position="30"/>
        <end position="50"/>
    </location>
</feature>
<dbReference type="SUPFAM" id="SSF54427">
    <property type="entry name" value="NTF2-like"/>
    <property type="match status" value="1"/>
</dbReference>
<keyword evidence="2 5" id="KW-0812">Transmembrane</keyword>
<sequence>MMAKQTTFATTDAGHKFLELYAEPVVTNTYLKVALLVLSVVALASLALLYRAQTAALRLKPLVISVSDIGRGQVVNYADFSHVPVERVSKYYLARWAQLYYGRNHATLQRDFAESLNFFSNEMQSATLVRVNKAKTLETFLLDPSAANVDIEIKAVVLDDTRQAPYRAHIEFQKVFYSPGDQQEQSQERWTANVVYGFRDEVPNAMLLTNPLGVVISYIHEDQAFGN</sequence>
<keyword evidence="8" id="KW-1185">Reference proteome</keyword>
<organism evidence="7 8">
    <name type="scientific">Paracidobacterium acidisoli</name>
    <dbReference type="NCBI Taxonomy" id="2303751"/>
    <lineage>
        <taxon>Bacteria</taxon>
        <taxon>Pseudomonadati</taxon>
        <taxon>Acidobacteriota</taxon>
        <taxon>Terriglobia</taxon>
        <taxon>Terriglobales</taxon>
        <taxon>Acidobacteriaceae</taxon>
        <taxon>Paracidobacterium</taxon>
    </lineage>
</organism>
<dbReference type="AlphaFoldDB" id="A0A372IJM2"/>
<dbReference type="Pfam" id="PF04335">
    <property type="entry name" value="VirB8"/>
    <property type="match status" value="1"/>
</dbReference>
<dbReference type="InterPro" id="IPR032710">
    <property type="entry name" value="NTF2-like_dom_sf"/>
</dbReference>
<accession>A0A372IJM2</accession>
<evidence type="ECO:0000313" key="7">
    <source>
        <dbReference type="EMBL" id="RFU15107.1"/>
    </source>
</evidence>
<comment type="caution">
    <text evidence="7">The sequence shown here is derived from an EMBL/GenBank/DDBJ whole genome shotgun (WGS) entry which is preliminary data.</text>
</comment>
<dbReference type="GO" id="GO:0016020">
    <property type="term" value="C:membrane"/>
    <property type="evidence" value="ECO:0007669"/>
    <property type="project" value="UniProtKB-SubCell"/>
</dbReference>